<dbReference type="AlphaFoldDB" id="A0A3D9CYE6"/>
<dbReference type="Pfam" id="PF13620">
    <property type="entry name" value="CarboxypepD_reg"/>
    <property type="match status" value="1"/>
</dbReference>
<evidence type="ECO:0000256" key="3">
    <source>
        <dbReference type="ARBA" id="ARBA00023237"/>
    </source>
</evidence>
<evidence type="ECO:0000256" key="2">
    <source>
        <dbReference type="ARBA" id="ARBA00023136"/>
    </source>
</evidence>
<dbReference type="Proteomes" id="UP000256326">
    <property type="component" value="Unassembled WGS sequence"/>
</dbReference>
<dbReference type="RefSeq" id="WP_116034628.1">
    <property type="nucleotide sequence ID" value="NZ_JBHLVV010000023.1"/>
</dbReference>
<keyword evidence="6" id="KW-1185">Reference proteome</keyword>
<reference evidence="5 6" key="1">
    <citation type="journal article" date="2006" name="Int. J. Syst. Evol. Microbiol.">
        <title>Chryseobacterium hispanicum sp. nov., isolated from the drinking water distribution system of Sevilla, Spain.</title>
        <authorList>
            <person name="Gallego V."/>
            <person name="Garcia M.T."/>
            <person name="Ventosa A."/>
        </authorList>
    </citation>
    <scope>NUCLEOTIDE SEQUENCE [LARGE SCALE GENOMIC DNA]</scope>
    <source>
        <strain evidence="5 6">KCTC 22104</strain>
    </source>
</reference>
<feature type="chain" id="PRO_5017688913" evidence="4">
    <location>
        <begin position="22"/>
        <end position="960"/>
    </location>
</feature>
<comment type="caution">
    <text evidence="5">The sequence shown here is derived from an EMBL/GenBank/DDBJ whole genome shotgun (WGS) entry which is preliminary data.</text>
</comment>
<evidence type="ECO:0000313" key="6">
    <source>
        <dbReference type="Proteomes" id="UP000256326"/>
    </source>
</evidence>
<dbReference type="SUPFAM" id="SSF56935">
    <property type="entry name" value="Porins"/>
    <property type="match status" value="1"/>
</dbReference>
<dbReference type="SUPFAM" id="SSF49464">
    <property type="entry name" value="Carboxypeptidase regulatory domain-like"/>
    <property type="match status" value="1"/>
</dbReference>
<dbReference type="OrthoDB" id="1453181at2"/>
<protein>
    <submittedName>
        <fullName evidence="5">Peptidase</fullName>
    </submittedName>
</protein>
<evidence type="ECO:0000256" key="1">
    <source>
        <dbReference type="ARBA" id="ARBA00004442"/>
    </source>
</evidence>
<accession>A0A3D9CYE6</accession>
<dbReference type="InterPro" id="IPR036942">
    <property type="entry name" value="Beta-barrel_TonB_sf"/>
</dbReference>
<dbReference type="GO" id="GO:0009279">
    <property type="term" value="C:cell outer membrane"/>
    <property type="evidence" value="ECO:0007669"/>
    <property type="project" value="UniProtKB-SubCell"/>
</dbReference>
<keyword evidence="4" id="KW-0732">Signal</keyword>
<sequence length="960" mass="109009">MIKKLSLISLFTVLPASFYFAQTTVFAYLKDAEGKPVEKAQVSLKGEGNDVSADKIGYFQFVDLKTGHYQIVVSKSNFETKTLEFDITTEKRKDLGVITLYSTLTGADQGLAILDNAGDEDNGQSSTVGLLQSSQDVFNRIASFDLGAYWFRPRGVDGRTSENMLNGVSMVKSDNGNVDFSNWGGLNEIVRYPEIAANHSPSEYAFGGASGVIYKNTKASEYRKGFQAVYSITNRNYRQRVSLRYTSGMSKKGWAFTVMGAKRWAEEGIQDGTFYDAYGTYLGIEKKINDNHTITFNAFASPTRRSTSSPNTQEVYNYRGVHYNSYWGWQNGEKRNERVRKGFQPIFQLQDFLKINKKSSLWTTLSYQFGKDSGSRLDWQNANNPSPTYYKKLPSYYSNSIEYNAYHNVQNPALYTELMNGRDAAIENWANNNQEVTQINWNNLYNVNRSNDAFDQQEMSTKYGLTGKRAKYFLVNDVSDDKIWNAATHYTYNFTDKSKFLLNVSYQNFRSEYYREVEDMLGADYVLGVDPFADSNRKGSSGLYDVKDTNLAKHVGDKIGYNYILRRQEVKVNPGVKFSTGNFDVFVSGLFGYSTSSREGLFQHYLYQDHSLGKGQDYNYWNYGLKSQVVYRLNGRNFLVYNGAYFTEAPFLQDIFINPRNNNYSAPGIKNVKINANDLSYVVSSPKLKLRVTGYLVDTEDDTSVQRFFADGLTLATSNSDETTAGVDQTASAFVVQTMSNVNKRNMGAELGVDYKILPTLSFQGVANWGDYTYRNNPTVYFASDVVAAPYVDYGKTNIKGMKVGGTPQKAFSAGLRYNNPHYWWVGANWNYLDDNNLDPNAITRSDQWYTSNISSTPITTLTQEKLDYYMSQKKLPSAHFINANVGKSWIFGKYYLLISASVNNIFDNTNYITGGFEQIRNTKGNVDFENDFNSSTPNFAPKYWYTQGRSYFVNLQVRF</sequence>
<evidence type="ECO:0000256" key="4">
    <source>
        <dbReference type="SAM" id="SignalP"/>
    </source>
</evidence>
<proteinExistence type="predicted"/>
<feature type="signal peptide" evidence="4">
    <location>
        <begin position="1"/>
        <end position="21"/>
    </location>
</feature>
<gene>
    <name evidence="5" type="ORF">DRF58_08550</name>
</gene>
<name>A0A3D9CYE6_9FLAO</name>
<dbReference type="Gene3D" id="2.40.170.20">
    <property type="entry name" value="TonB-dependent receptor, beta-barrel domain"/>
    <property type="match status" value="1"/>
</dbReference>
<comment type="subcellular location">
    <subcellularLocation>
        <location evidence="1">Cell outer membrane</location>
    </subcellularLocation>
</comment>
<dbReference type="InterPro" id="IPR008969">
    <property type="entry name" value="CarboxyPept-like_regulatory"/>
</dbReference>
<keyword evidence="3" id="KW-0998">Cell outer membrane</keyword>
<dbReference type="Gene3D" id="2.60.40.1120">
    <property type="entry name" value="Carboxypeptidase-like, regulatory domain"/>
    <property type="match status" value="1"/>
</dbReference>
<organism evidence="5 6">
    <name type="scientific">Epilithonimonas hispanica</name>
    <dbReference type="NCBI Taxonomy" id="358687"/>
    <lineage>
        <taxon>Bacteria</taxon>
        <taxon>Pseudomonadati</taxon>
        <taxon>Bacteroidota</taxon>
        <taxon>Flavobacteriia</taxon>
        <taxon>Flavobacteriales</taxon>
        <taxon>Weeksellaceae</taxon>
        <taxon>Chryseobacterium group</taxon>
        <taxon>Epilithonimonas</taxon>
    </lineage>
</organism>
<evidence type="ECO:0000313" key="5">
    <source>
        <dbReference type="EMBL" id="REC70800.1"/>
    </source>
</evidence>
<keyword evidence="2" id="KW-0472">Membrane</keyword>
<dbReference type="EMBL" id="QNUG01000014">
    <property type="protein sequence ID" value="REC70800.1"/>
    <property type="molecule type" value="Genomic_DNA"/>
</dbReference>